<feature type="domain" description="Jacalin-type lectin" evidence="6">
    <location>
        <begin position="350"/>
        <end position="490"/>
    </location>
</feature>
<dbReference type="InterPro" id="IPR035897">
    <property type="entry name" value="Toll_tir_struct_dom_sf"/>
</dbReference>
<dbReference type="SMART" id="SM00915">
    <property type="entry name" value="Jacalin"/>
    <property type="match status" value="4"/>
</dbReference>
<dbReference type="FunFam" id="2.100.10.30:FF:000001">
    <property type="entry name" value="Jacalin-related lectin 33"/>
    <property type="match status" value="4"/>
</dbReference>
<dbReference type="EMBL" id="JBANAX010000031">
    <property type="protein sequence ID" value="KAL1225461.1"/>
    <property type="molecule type" value="Genomic_DNA"/>
</dbReference>
<dbReference type="InterPro" id="IPR001229">
    <property type="entry name" value="Jacalin-like_lectin_dom"/>
</dbReference>
<feature type="domain" description="Jacalin-type lectin" evidence="6">
    <location>
        <begin position="637"/>
        <end position="778"/>
    </location>
</feature>
<dbReference type="SMART" id="SM00255">
    <property type="entry name" value="TIR"/>
    <property type="match status" value="1"/>
</dbReference>
<keyword evidence="2" id="KW-0430">Lectin</keyword>
<evidence type="ECO:0000313" key="7">
    <source>
        <dbReference type="EMBL" id="KAL1225461.1"/>
    </source>
</evidence>
<dbReference type="Pfam" id="PF01582">
    <property type="entry name" value="TIR"/>
    <property type="match status" value="1"/>
</dbReference>
<name>A0ABD1C7I9_CARAN</name>
<dbReference type="AlphaFoldDB" id="A0ABD1C7I9"/>
<dbReference type="Proteomes" id="UP001558713">
    <property type="component" value="Unassembled WGS sequence"/>
</dbReference>
<organism evidence="7 8">
    <name type="scientific">Cardamine amara subsp. amara</name>
    <dbReference type="NCBI Taxonomy" id="228776"/>
    <lineage>
        <taxon>Eukaryota</taxon>
        <taxon>Viridiplantae</taxon>
        <taxon>Streptophyta</taxon>
        <taxon>Embryophyta</taxon>
        <taxon>Tracheophyta</taxon>
        <taxon>Spermatophyta</taxon>
        <taxon>Magnoliopsida</taxon>
        <taxon>eudicotyledons</taxon>
        <taxon>Gunneridae</taxon>
        <taxon>Pentapetalae</taxon>
        <taxon>rosids</taxon>
        <taxon>malvids</taxon>
        <taxon>Brassicales</taxon>
        <taxon>Brassicaceae</taxon>
        <taxon>Cardamineae</taxon>
        <taxon>Cardamine</taxon>
    </lineage>
</organism>
<evidence type="ECO:0000256" key="3">
    <source>
        <dbReference type="ARBA" id="ARBA00022737"/>
    </source>
</evidence>
<evidence type="ECO:0000259" key="6">
    <source>
        <dbReference type="PROSITE" id="PS51752"/>
    </source>
</evidence>
<evidence type="ECO:0000313" key="8">
    <source>
        <dbReference type="Proteomes" id="UP001558713"/>
    </source>
</evidence>
<dbReference type="PROSITE" id="PS50104">
    <property type="entry name" value="TIR"/>
    <property type="match status" value="1"/>
</dbReference>
<dbReference type="GO" id="GO:0030246">
    <property type="term" value="F:carbohydrate binding"/>
    <property type="evidence" value="ECO:0007669"/>
    <property type="project" value="UniProtKB-KW"/>
</dbReference>
<dbReference type="SUPFAM" id="SSF51101">
    <property type="entry name" value="Mannose-binding lectins"/>
    <property type="match status" value="4"/>
</dbReference>
<dbReference type="FunFam" id="3.40.50.10140:FF:000007">
    <property type="entry name" value="Disease resistance protein (TIR-NBS-LRR class)"/>
    <property type="match status" value="1"/>
</dbReference>
<feature type="domain" description="Jacalin-type lectin" evidence="6">
    <location>
        <begin position="207"/>
        <end position="348"/>
    </location>
</feature>
<evidence type="ECO:0000256" key="1">
    <source>
        <dbReference type="ARBA" id="ARBA00006568"/>
    </source>
</evidence>
<keyword evidence="3" id="KW-0677">Repeat</keyword>
<dbReference type="InterPro" id="IPR036404">
    <property type="entry name" value="Jacalin-like_lectin_dom_sf"/>
</dbReference>
<evidence type="ECO:0000256" key="2">
    <source>
        <dbReference type="ARBA" id="ARBA00022734"/>
    </source>
</evidence>
<dbReference type="InterPro" id="IPR033734">
    <property type="entry name" value="Jacalin-like_lectin_dom_plant"/>
</dbReference>
<proteinExistence type="inferred from homology"/>
<dbReference type="CDD" id="cd09612">
    <property type="entry name" value="Jacalin"/>
    <property type="match status" value="4"/>
</dbReference>
<dbReference type="Gene3D" id="2.100.10.30">
    <property type="entry name" value="Jacalin-like lectin domain"/>
    <property type="match status" value="4"/>
</dbReference>
<comment type="caution">
    <text evidence="7">The sequence shown here is derived from an EMBL/GenBank/DDBJ whole genome shotgun (WGS) entry which is preliminary data.</text>
</comment>
<comment type="similarity">
    <text evidence="1">Belongs to the jacalin lectin family.</text>
</comment>
<keyword evidence="4" id="KW-0520">NAD</keyword>
<feature type="domain" description="TIR" evidence="5">
    <location>
        <begin position="11"/>
        <end position="173"/>
    </location>
</feature>
<keyword evidence="8" id="KW-1185">Reference proteome</keyword>
<evidence type="ECO:0000256" key="4">
    <source>
        <dbReference type="ARBA" id="ARBA00023027"/>
    </source>
</evidence>
<gene>
    <name evidence="7" type="ORF">V5N11_009112</name>
</gene>
<protein>
    <submittedName>
        <fullName evidence="7">Jacalin-related lectin 8</fullName>
    </submittedName>
</protein>
<feature type="domain" description="Jacalin-type lectin" evidence="6">
    <location>
        <begin position="493"/>
        <end position="634"/>
    </location>
</feature>
<dbReference type="InterPro" id="IPR000157">
    <property type="entry name" value="TIR_dom"/>
</dbReference>
<dbReference type="Gene3D" id="3.40.50.10140">
    <property type="entry name" value="Toll/interleukin-1 receptor homology (TIR) domain"/>
    <property type="match status" value="1"/>
</dbReference>
<accession>A0ABD1C7I9</accession>
<dbReference type="SUPFAM" id="SSF52200">
    <property type="entry name" value="Toll/Interleukin receptor TIR domain"/>
    <property type="match status" value="1"/>
</dbReference>
<dbReference type="PROSITE" id="PS51752">
    <property type="entry name" value="JACALIN_LECTIN"/>
    <property type="match status" value="4"/>
</dbReference>
<evidence type="ECO:0000259" key="5">
    <source>
        <dbReference type="PROSITE" id="PS50104"/>
    </source>
</evidence>
<sequence length="789" mass="87649">MASASTVTPPQQAQVFINFRGEEVRNSFVSHLLTALERKGLKFYIDQREIRSESLDILFERIDESKIALAIFSEKYGESNWCLNELGRIMRNVKQNKIRIIPIFFNVTPTDVKIQVGKFGFNLLQGGRYDLPQMTQWRKDLNSVVGNLGMCSSTYGNESRFLDEICNEVQKVIEKISSDSQSGRGDNMLSTNTSTVTSSDSNGFAMGQKLEAIGWKEGKQWDDGAANYCVAKIYIQGGPEGIQYIKFDYVNSGKSIDGIIHGTLADGFTHTVEMDYHKYEQIEYVEGYYNENTNVVQALQFTTNLKKSEFIGYRKGTKFSLGVNGKFISSFHGSAEQYLHSLGVYLSNPSTKSELQGGRGGGKWDDGPNSGVRKVYVTFTKDYIKSMSIEYDQVGKVVTRFHGKKNGKTQEFAVDFPNEYITSVEGTFNKTPGFVALTSLTFKTSKNSTSQTFGSVIGTEFVLWKHGNVIVGFHGSDGDAFDNIGAYFAPMPPTKSELQGGPGGGNKWDDGPNYGVRKVYVTFTKDYIKSMDIDYDRVGKVVKRCHGKKNGETQEFAVDFPNEYITSVEGTFNKTRNFVALTSLTFKTSKKSTSQTFGSAIGTEFVLWKHDNVIVGFHGSDGVAFDNIGVYFAPMPPTKSELQGGPGGGNKWDDGPNYGVRKVYVTFTKDYIKSMDIDYDQVGKVVKRCHGEKNGETQEFAVDFPNEYITSVEGTFNKIRNFVALTSLTFKTSKKSTSQTFGSVTGIEFVLWRNGNVIVGFHGSDGVAFDNIGVYFAPMPPTKSELQGL</sequence>
<dbReference type="PANTHER" id="PTHR47293:SF66">
    <property type="entry name" value="JACALIN-RELATED LECTIN 11-RELATED"/>
    <property type="match status" value="1"/>
</dbReference>
<dbReference type="Pfam" id="PF01419">
    <property type="entry name" value="Jacalin"/>
    <property type="match status" value="4"/>
</dbReference>
<dbReference type="PANTHER" id="PTHR47293">
    <property type="entry name" value="JACALIN-RELATED LECTIN 3"/>
    <property type="match status" value="1"/>
</dbReference>
<reference evidence="7 8" key="1">
    <citation type="submission" date="2024-04" db="EMBL/GenBank/DDBJ databases">
        <title>Genome assembly C_amara_ONT_v2.</title>
        <authorList>
            <person name="Yant L."/>
            <person name="Moore C."/>
            <person name="Slenker M."/>
        </authorList>
    </citation>
    <scope>NUCLEOTIDE SEQUENCE [LARGE SCALE GENOMIC DNA]</scope>
    <source>
        <tissue evidence="7">Leaf</tissue>
    </source>
</reference>